<comment type="caution">
    <text evidence="2">The sequence shown here is derived from an EMBL/GenBank/DDBJ whole genome shotgun (WGS) entry which is preliminary data.</text>
</comment>
<evidence type="ECO:0000313" key="3">
    <source>
        <dbReference type="Proteomes" id="UP000823598"/>
    </source>
</evidence>
<dbReference type="Gene3D" id="3.30.110.170">
    <property type="entry name" value="Protein of unknown function (DUF541), domain 1"/>
    <property type="match status" value="1"/>
</dbReference>
<dbReference type="PANTHER" id="PTHR34387">
    <property type="entry name" value="SLR1258 PROTEIN"/>
    <property type="match status" value="1"/>
</dbReference>
<keyword evidence="1" id="KW-0812">Transmembrane</keyword>
<gene>
    <name evidence="2" type="ORF">IAB88_00415</name>
</gene>
<reference evidence="2" key="2">
    <citation type="journal article" date="2021" name="PeerJ">
        <title>Extensive microbial diversity within the chicken gut microbiome revealed by metagenomics and culture.</title>
        <authorList>
            <person name="Gilroy R."/>
            <person name="Ravi A."/>
            <person name="Getino M."/>
            <person name="Pursley I."/>
            <person name="Horton D.L."/>
            <person name="Alikhan N.F."/>
            <person name="Baker D."/>
            <person name="Gharbi K."/>
            <person name="Hall N."/>
            <person name="Watson M."/>
            <person name="Adriaenssens E.M."/>
            <person name="Foster-Nyarko E."/>
            <person name="Jarju S."/>
            <person name="Secka A."/>
            <person name="Antonio M."/>
            <person name="Oren A."/>
            <person name="Chaudhuri R.R."/>
            <person name="La Ragione R."/>
            <person name="Hildebrand F."/>
            <person name="Pallen M.J."/>
        </authorList>
    </citation>
    <scope>NUCLEOTIDE SEQUENCE</scope>
    <source>
        <strain evidence="2">6919</strain>
    </source>
</reference>
<evidence type="ECO:0000256" key="1">
    <source>
        <dbReference type="SAM" id="Phobius"/>
    </source>
</evidence>
<dbReference type="InterPro" id="IPR007497">
    <property type="entry name" value="SIMPL/DUF541"/>
</dbReference>
<dbReference type="Pfam" id="PF04402">
    <property type="entry name" value="SIMPL"/>
    <property type="match status" value="1"/>
</dbReference>
<proteinExistence type="predicted"/>
<dbReference type="PIRSF" id="PIRSF029033">
    <property type="entry name" value="UCP029033"/>
    <property type="match status" value="1"/>
</dbReference>
<accession>A0A9D9IM27</accession>
<organism evidence="2 3">
    <name type="scientific">Candidatus Limisoma faecipullorum</name>
    <dbReference type="NCBI Taxonomy" id="2840854"/>
    <lineage>
        <taxon>Bacteria</taxon>
        <taxon>Pseudomonadati</taxon>
        <taxon>Bacteroidota</taxon>
        <taxon>Bacteroidia</taxon>
        <taxon>Bacteroidales</taxon>
        <taxon>Candidatus Limisoma</taxon>
    </lineage>
</organism>
<dbReference type="AlphaFoldDB" id="A0A9D9IM27"/>
<reference evidence="2" key="1">
    <citation type="submission" date="2020-10" db="EMBL/GenBank/DDBJ databases">
        <authorList>
            <person name="Gilroy R."/>
        </authorList>
    </citation>
    <scope>NUCLEOTIDE SEQUENCE</scope>
    <source>
        <strain evidence="2">6919</strain>
    </source>
</reference>
<dbReference type="InterPro" id="IPR016907">
    <property type="entry name" value="UCP029033"/>
</dbReference>
<protein>
    <submittedName>
        <fullName evidence="2">SIMPL domain-containing protein</fullName>
    </submittedName>
</protein>
<dbReference type="GO" id="GO:0006974">
    <property type="term" value="P:DNA damage response"/>
    <property type="evidence" value="ECO:0007669"/>
    <property type="project" value="TreeGrafter"/>
</dbReference>
<dbReference type="Gene3D" id="3.30.70.2970">
    <property type="entry name" value="Protein of unknown function (DUF541), domain 2"/>
    <property type="match status" value="1"/>
</dbReference>
<dbReference type="PANTHER" id="PTHR34387:SF2">
    <property type="entry name" value="SLR1258 PROTEIN"/>
    <property type="match status" value="1"/>
</dbReference>
<evidence type="ECO:0000313" key="2">
    <source>
        <dbReference type="EMBL" id="MBO8475439.1"/>
    </source>
</evidence>
<feature type="transmembrane region" description="Helical" evidence="1">
    <location>
        <begin position="6"/>
        <end position="24"/>
    </location>
</feature>
<keyword evidence="1" id="KW-1133">Transmembrane helix</keyword>
<name>A0A9D9IM27_9BACT</name>
<keyword evidence="1" id="KW-0472">Membrane</keyword>
<dbReference type="Proteomes" id="UP000823598">
    <property type="component" value="Unassembled WGS sequence"/>
</dbReference>
<dbReference type="EMBL" id="JADIMC010000009">
    <property type="protein sequence ID" value="MBO8475439.1"/>
    <property type="molecule type" value="Genomic_DNA"/>
</dbReference>
<dbReference type="InterPro" id="IPR052022">
    <property type="entry name" value="26kDa_periplasmic_antigen"/>
</dbReference>
<sequence>MDKFKSFVPSLLVAVGIVVLGLCVKSGLGSFSRNARVVTVKGLAEKEVKADKVIWPIVYKELGNDLNALYNTINKKNKVVFDLLESKGITADEITTSVDVTDMDADAYTADRSPYRYRVSSIITVNTQKVDTVLALLKEQISLIQKGVAVTFSNYSYPSIQFEYTGLNDIKPEMIKEATRNARKAAEQFAIDSESKLGKIKTANQGQFSISDRDQNTPYIKNVRVVTTIQYMLED</sequence>